<organism evidence="1 2">
    <name type="scientific">Halteria grandinella</name>
    <dbReference type="NCBI Taxonomy" id="5974"/>
    <lineage>
        <taxon>Eukaryota</taxon>
        <taxon>Sar</taxon>
        <taxon>Alveolata</taxon>
        <taxon>Ciliophora</taxon>
        <taxon>Intramacronucleata</taxon>
        <taxon>Spirotrichea</taxon>
        <taxon>Stichotrichia</taxon>
        <taxon>Sporadotrichida</taxon>
        <taxon>Halteriidae</taxon>
        <taxon>Halteria</taxon>
    </lineage>
</organism>
<gene>
    <name evidence="1" type="ORF">FGO68_gene3993</name>
</gene>
<keyword evidence="2" id="KW-1185">Reference proteome</keyword>
<dbReference type="Proteomes" id="UP000785679">
    <property type="component" value="Unassembled WGS sequence"/>
</dbReference>
<evidence type="ECO:0000313" key="1">
    <source>
        <dbReference type="EMBL" id="TNV79030.1"/>
    </source>
</evidence>
<name>A0A8J8NRS7_HALGN</name>
<evidence type="ECO:0000313" key="2">
    <source>
        <dbReference type="Proteomes" id="UP000785679"/>
    </source>
</evidence>
<accession>A0A8J8NRS7</accession>
<dbReference type="AlphaFoldDB" id="A0A8J8NRS7"/>
<comment type="caution">
    <text evidence="1">The sequence shown here is derived from an EMBL/GenBank/DDBJ whole genome shotgun (WGS) entry which is preliminary data.</text>
</comment>
<protein>
    <submittedName>
        <fullName evidence="1">Uncharacterized protein</fullName>
    </submittedName>
</protein>
<dbReference type="EMBL" id="RRYP01009484">
    <property type="protein sequence ID" value="TNV79030.1"/>
    <property type="molecule type" value="Genomic_DNA"/>
</dbReference>
<reference evidence="1" key="1">
    <citation type="submission" date="2019-06" db="EMBL/GenBank/DDBJ databases">
        <authorList>
            <person name="Zheng W."/>
        </authorList>
    </citation>
    <scope>NUCLEOTIDE SEQUENCE</scope>
    <source>
        <strain evidence="1">QDHG01</strain>
    </source>
</reference>
<sequence>MFSLLGQYLLIQNASSMNFTLSRLCEHRESLDLQHIACIPCKNGWGAPFGTTCFHLVQEEETVQKPIERNRQLKYAFGLKGKPLGSQFMTSTLILVSLF</sequence>
<proteinExistence type="predicted"/>